<evidence type="ECO:0000313" key="3">
    <source>
        <dbReference type="EMBL" id="KAK2166764.1"/>
    </source>
</evidence>
<evidence type="ECO:0000259" key="2">
    <source>
        <dbReference type="Pfam" id="PF05050"/>
    </source>
</evidence>
<dbReference type="GO" id="GO:0031902">
    <property type="term" value="C:late endosome membrane"/>
    <property type="evidence" value="ECO:0007669"/>
    <property type="project" value="TreeGrafter"/>
</dbReference>
<dbReference type="Pfam" id="PF05050">
    <property type="entry name" value="Methyltransf_21"/>
    <property type="match status" value="2"/>
</dbReference>
<dbReference type="SUPFAM" id="SSF53335">
    <property type="entry name" value="S-adenosyl-L-methionine-dependent methyltransferases"/>
    <property type="match status" value="2"/>
</dbReference>
<dbReference type="AlphaFoldDB" id="A0AAD9NGY7"/>
<reference evidence="3" key="1">
    <citation type="journal article" date="2023" name="Mol. Biol. Evol.">
        <title>Third-Generation Sequencing Reveals the Adaptive Role of the Epigenome in Three Deep-Sea Polychaetes.</title>
        <authorList>
            <person name="Perez M."/>
            <person name="Aroh O."/>
            <person name="Sun Y."/>
            <person name="Lan Y."/>
            <person name="Juniper S.K."/>
            <person name="Young C.R."/>
            <person name="Angers B."/>
            <person name="Qian P.Y."/>
        </authorList>
    </citation>
    <scope>NUCLEOTIDE SEQUENCE</scope>
    <source>
        <strain evidence="3">P08H-3</strain>
    </source>
</reference>
<dbReference type="GO" id="GO:0016197">
    <property type="term" value="P:endosomal transport"/>
    <property type="evidence" value="ECO:0007669"/>
    <property type="project" value="TreeGrafter"/>
</dbReference>
<organism evidence="3 4">
    <name type="scientific">Paralvinella palmiformis</name>
    <dbReference type="NCBI Taxonomy" id="53620"/>
    <lineage>
        <taxon>Eukaryota</taxon>
        <taxon>Metazoa</taxon>
        <taxon>Spiralia</taxon>
        <taxon>Lophotrochozoa</taxon>
        <taxon>Annelida</taxon>
        <taxon>Polychaeta</taxon>
        <taxon>Sedentaria</taxon>
        <taxon>Canalipalpata</taxon>
        <taxon>Terebellida</taxon>
        <taxon>Terebelliformia</taxon>
        <taxon>Alvinellidae</taxon>
        <taxon>Paralvinella</taxon>
    </lineage>
</organism>
<dbReference type="EMBL" id="JAODUP010000035">
    <property type="protein sequence ID" value="KAK2166764.1"/>
    <property type="molecule type" value="Genomic_DNA"/>
</dbReference>
<dbReference type="GO" id="GO:0005886">
    <property type="term" value="C:plasma membrane"/>
    <property type="evidence" value="ECO:0007669"/>
    <property type="project" value="TreeGrafter"/>
</dbReference>
<feature type="non-terminal residue" evidence="3">
    <location>
        <position position="1"/>
    </location>
</feature>
<proteinExistence type="predicted"/>
<accession>A0AAD9NGY7</accession>
<sequence>MAFYFRSFKIKSLKLFLVIHVVLLYCMIFVYVYQPKPDADDKWDRTKLDLGPASSQIPLGPAPKDLNKLLIGSNGARLMNAIVTSYRRDIELKIMDLISRNADPRDPELLLIVRQLMDPPSGHIVKRVRNIVETPQSVEIWKYLKKQKGGFFVEAGGLDGEQTSNTLYLEQRQGWTGLLIEADPYYYTQLMGKSRRSWSINACISPYQYTTMMEFKEASGAIGQLIFKEQDNRTLKRKGLIEVPCFPLETMLLAINRTHVDYFSLDVEGFELDVLKTIPFDRIDISTLSVEYVHGRNGKKAYEAYMLGKDRFFVVVIMAYCSTSTIVRVILAFQVILLYYMFIVNVHLFGQNVQHTHTKTKPSLESVSKQENKLTLGSPGVRLMNAIVTSYREDIRLKLVELVSRKADPDDPELVSLVRELMDPPSGHILKPARHVVNTPQSVEIFTFLNEQKGGFFVEVGGFDGEQTSNTLLLEQHHGWTGLLVEADPSYYTQLMGKRRRSWSINACISLHKHPTMMEFKEASGPVGQLIFKGHSRNAKKRRSVIEVPCFSLETMLLAMNQKRVDYFSLDVEGFELDVLKTIPFDR</sequence>
<dbReference type="PANTHER" id="PTHR34009">
    <property type="entry name" value="PROTEIN STAR"/>
    <property type="match status" value="1"/>
</dbReference>
<dbReference type="Gene3D" id="3.40.50.150">
    <property type="entry name" value="Vaccinia Virus protein VP39"/>
    <property type="match status" value="2"/>
</dbReference>
<feature type="domain" description="Methyltransferase FkbM" evidence="2">
    <location>
        <begin position="156"/>
        <end position="294"/>
    </location>
</feature>
<dbReference type="GO" id="GO:0005789">
    <property type="term" value="C:endoplasmic reticulum membrane"/>
    <property type="evidence" value="ECO:0007669"/>
    <property type="project" value="TreeGrafter"/>
</dbReference>
<protein>
    <recommendedName>
        <fullName evidence="2">Methyltransferase FkbM domain-containing protein</fullName>
    </recommendedName>
</protein>
<dbReference type="InterPro" id="IPR053202">
    <property type="entry name" value="EGF_Rcpt_Signaling_Reg"/>
</dbReference>
<keyword evidence="1" id="KW-0812">Transmembrane</keyword>
<keyword evidence="1" id="KW-1133">Transmembrane helix</keyword>
<dbReference type="Proteomes" id="UP001208570">
    <property type="component" value="Unassembled WGS sequence"/>
</dbReference>
<dbReference type="GO" id="GO:0006888">
    <property type="term" value="P:endoplasmic reticulum to Golgi vesicle-mediated transport"/>
    <property type="evidence" value="ECO:0007669"/>
    <property type="project" value="TreeGrafter"/>
</dbReference>
<keyword evidence="4" id="KW-1185">Reference proteome</keyword>
<feature type="transmembrane region" description="Helical" evidence="1">
    <location>
        <begin position="312"/>
        <end position="342"/>
    </location>
</feature>
<dbReference type="InterPro" id="IPR029063">
    <property type="entry name" value="SAM-dependent_MTases_sf"/>
</dbReference>
<comment type="caution">
    <text evidence="3">The sequence shown here is derived from an EMBL/GenBank/DDBJ whole genome shotgun (WGS) entry which is preliminary data.</text>
</comment>
<keyword evidence="1" id="KW-0472">Membrane</keyword>
<gene>
    <name evidence="3" type="ORF">LSH36_35g00034</name>
</gene>
<feature type="domain" description="Methyltransferase FkbM" evidence="2">
    <location>
        <begin position="460"/>
        <end position="581"/>
    </location>
</feature>
<name>A0AAD9NGY7_9ANNE</name>
<evidence type="ECO:0000313" key="4">
    <source>
        <dbReference type="Proteomes" id="UP001208570"/>
    </source>
</evidence>
<dbReference type="PANTHER" id="PTHR34009:SF2">
    <property type="entry name" value="PROTEIN STAR"/>
    <property type="match status" value="1"/>
</dbReference>
<feature type="transmembrane region" description="Helical" evidence="1">
    <location>
        <begin position="12"/>
        <end position="33"/>
    </location>
</feature>
<evidence type="ECO:0000256" key="1">
    <source>
        <dbReference type="SAM" id="Phobius"/>
    </source>
</evidence>
<dbReference type="InterPro" id="IPR006342">
    <property type="entry name" value="FkbM_mtfrase"/>
</dbReference>
<dbReference type="GO" id="GO:0005794">
    <property type="term" value="C:Golgi apparatus"/>
    <property type="evidence" value="ECO:0007669"/>
    <property type="project" value="TreeGrafter"/>
</dbReference>